<reference evidence="2" key="1">
    <citation type="journal article" date="2019" name="Int. J. Syst. Evol. Microbiol.">
        <title>The Global Catalogue of Microorganisms (GCM) 10K type strain sequencing project: providing services to taxonomists for standard genome sequencing and annotation.</title>
        <authorList>
            <consortium name="The Broad Institute Genomics Platform"/>
            <consortium name="The Broad Institute Genome Sequencing Center for Infectious Disease"/>
            <person name="Wu L."/>
            <person name="Ma J."/>
        </authorList>
    </citation>
    <scope>NUCLEOTIDE SEQUENCE [LARGE SCALE GENOMIC DNA]</scope>
    <source>
        <strain evidence="2">CCM 4481</strain>
    </source>
</reference>
<keyword evidence="2" id="KW-1185">Reference proteome</keyword>
<evidence type="ECO:0000313" key="1">
    <source>
        <dbReference type="EMBL" id="MFC4526333.1"/>
    </source>
</evidence>
<proteinExistence type="predicted"/>
<dbReference type="EMBL" id="JBHSGA010000011">
    <property type="protein sequence ID" value="MFC4526333.1"/>
    <property type="molecule type" value="Genomic_DNA"/>
</dbReference>
<organism evidence="1 2">
    <name type="scientific">Dyella halodurans</name>
    <dbReference type="NCBI Taxonomy" id="1920171"/>
    <lineage>
        <taxon>Bacteria</taxon>
        <taxon>Pseudomonadati</taxon>
        <taxon>Pseudomonadota</taxon>
        <taxon>Gammaproteobacteria</taxon>
        <taxon>Lysobacterales</taxon>
        <taxon>Rhodanobacteraceae</taxon>
        <taxon>Dyella</taxon>
    </lineage>
</organism>
<dbReference type="Proteomes" id="UP001595961">
    <property type="component" value="Unassembled WGS sequence"/>
</dbReference>
<dbReference type="RefSeq" id="WP_266150836.1">
    <property type="nucleotide sequence ID" value="NZ_CP064028.1"/>
</dbReference>
<gene>
    <name evidence="1" type="ORF">ACFO5W_06740</name>
</gene>
<protein>
    <recommendedName>
        <fullName evidence="3">DUF1877 family protein</fullName>
    </recommendedName>
</protein>
<evidence type="ECO:0008006" key="3">
    <source>
        <dbReference type="Google" id="ProtNLM"/>
    </source>
</evidence>
<name>A0ABV9C0E5_9GAMM</name>
<comment type="caution">
    <text evidence="1">The sequence shown here is derived from an EMBL/GenBank/DDBJ whole genome shotgun (WGS) entry which is preliminary data.</text>
</comment>
<sequence length="131" mass="14041">MAGLHISCGTFSGDDKSGSAFEAVLKALGNVSDDLVPSITSGFETSEFVTISATQAEVLLPALIEYRKALVEEIGHQDWRRATADDEKAGLDPVKAKWGQGNGWRLYCVTDLIAACKTAVTEHQEVVVVLC</sequence>
<accession>A0ABV9C0E5</accession>
<evidence type="ECO:0000313" key="2">
    <source>
        <dbReference type="Proteomes" id="UP001595961"/>
    </source>
</evidence>